<reference evidence="20 21" key="4">
    <citation type="journal article" date="2019" name="Nat. Med.">
        <title>A library of human gut bacterial isolates paired with longitudinal multiomics data enables mechanistic microbiome research.</title>
        <authorList>
            <person name="Poyet M."/>
            <person name="Groussin M."/>
            <person name="Gibbons S.M."/>
            <person name="Avila-Pacheco J."/>
            <person name="Jiang X."/>
            <person name="Kearney S.M."/>
            <person name="Perrotta A.R."/>
            <person name="Berdy B."/>
            <person name="Zhao S."/>
            <person name="Lieberman T.D."/>
            <person name="Swanson P.K."/>
            <person name="Smith M."/>
            <person name="Roesemann S."/>
            <person name="Alexander J.E."/>
            <person name="Rich S.A."/>
            <person name="Livny J."/>
            <person name="Vlamakis H."/>
            <person name="Clish C."/>
            <person name="Bullock K."/>
            <person name="Deik A."/>
            <person name="Scott J."/>
            <person name="Pierce K.A."/>
            <person name="Xavier R.J."/>
            <person name="Alm E.J."/>
        </authorList>
    </citation>
    <scope>NUCLEOTIDE SEQUENCE [LARGE SCALE GENOMIC DNA]</scope>
    <source>
        <strain evidence="13 20">BIOML-A20</strain>
        <strain evidence="12 21">BIOML-A41</strain>
    </source>
</reference>
<dbReference type="PROSITE" id="PS50893">
    <property type="entry name" value="ABC_TRANSPORTER_2"/>
    <property type="match status" value="2"/>
</dbReference>
<dbReference type="EMBL" id="WKMO01000009">
    <property type="protein sequence ID" value="MSB73885.1"/>
    <property type="molecule type" value="Genomic_DNA"/>
</dbReference>
<evidence type="ECO:0000313" key="14">
    <source>
        <dbReference type="EMBL" id="OUP17754.1"/>
    </source>
</evidence>
<dbReference type="EMBL" id="VOHW01000031">
    <property type="protein sequence ID" value="TWV57224.1"/>
    <property type="molecule type" value="Genomic_DNA"/>
</dbReference>
<evidence type="ECO:0000313" key="10">
    <source>
        <dbReference type="EMBL" id="MDB9005828.1"/>
    </source>
</evidence>
<dbReference type="Pfam" id="PF12848">
    <property type="entry name" value="ABC_tran_Xtn"/>
    <property type="match status" value="1"/>
</dbReference>
<evidence type="ECO:0000313" key="20">
    <source>
        <dbReference type="Proteomes" id="UP000441609"/>
    </source>
</evidence>
<reference evidence="15 19" key="5">
    <citation type="submission" date="2019-07" db="EMBL/GenBank/DDBJ databases">
        <title>Genome sequencing of Parabacteroides distasonis iSURF_7.</title>
        <authorList>
            <person name="Degefu H.N."/>
            <person name="Ruoff K.L."/>
            <person name="Price C.E."/>
            <person name="Valls R.A."/>
            <person name="O'Toole G.A."/>
        </authorList>
    </citation>
    <scope>NUCLEOTIDE SEQUENCE [LARGE SCALE GENOMIC DNA]</scope>
    <source>
        <strain evidence="15 19">CFPLTA003_1B</strain>
    </source>
</reference>
<evidence type="ECO:0000259" key="7">
    <source>
        <dbReference type="PROSITE" id="PS50893"/>
    </source>
</evidence>
<dbReference type="Proteomes" id="UP001221009">
    <property type="component" value="Chromosome"/>
</dbReference>
<reference evidence="16" key="8">
    <citation type="submission" date="2023-03" db="EMBL/GenBank/DDBJ databases">
        <title>Parabacteroides distasonis, a bacteria resistant against UC.</title>
        <authorList>
            <person name="Dai W."/>
        </authorList>
    </citation>
    <scope>NUCLEOTIDE SEQUENCE</scope>
    <source>
        <strain evidence="16">F1-28</strain>
    </source>
</reference>
<dbReference type="CDD" id="cd03221">
    <property type="entry name" value="ABCF_EF-3"/>
    <property type="match status" value="2"/>
</dbReference>
<dbReference type="SMART" id="SM00382">
    <property type="entry name" value="AAA"/>
    <property type="match status" value="2"/>
</dbReference>
<evidence type="ECO:0000256" key="3">
    <source>
        <dbReference type="ARBA" id="ARBA00022840"/>
    </source>
</evidence>
<dbReference type="Proteomes" id="UP001211522">
    <property type="component" value="Unassembled WGS sequence"/>
</dbReference>
<keyword evidence="3 8" id="KW-0067">ATP-binding</keyword>
<evidence type="ECO:0000313" key="15">
    <source>
        <dbReference type="EMBL" id="TWV57224.1"/>
    </source>
</evidence>
<dbReference type="GO" id="GO:0005524">
    <property type="term" value="F:ATP binding"/>
    <property type="evidence" value="ECO:0007669"/>
    <property type="project" value="UniProtKB-KW"/>
</dbReference>
<dbReference type="EMBL" id="JAQMPX010000075">
    <property type="protein sequence ID" value="MDB9139039.1"/>
    <property type="molecule type" value="Genomic_DNA"/>
</dbReference>
<protein>
    <recommendedName>
        <fullName evidence="5">Probable ATP-binding protein YbiT</fullName>
    </recommendedName>
</protein>
<accession>A0A173QZE1</accession>
<dbReference type="EMBL" id="JAQMPJ010000010">
    <property type="protein sequence ID" value="MDB9005828.1"/>
    <property type="molecule type" value="Genomic_DNA"/>
</dbReference>
<dbReference type="Proteomes" id="UP001210126">
    <property type="component" value="Unassembled WGS sequence"/>
</dbReference>
<evidence type="ECO:0000256" key="6">
    <source>
        <dbReference type="SAM" id="Coils"/>
    </source>
</evidence>
<dbReference type="Gene3D" id="3.40.50.300">
    <property type="entry name" value="P-loop containing nucleotide triphosphate hydrolases"/>
    <property type="match status" value="2"/>
</dbReference>
<evidence type="ECO:0000313" key="18">
    <source>
        <dbReference type="Proteomes" id="UP000195950"/>
    </source>
</evidence>
<evidence type="ECO:0000256" key="5">
    <source>
        <dbReference type="ARBA" id="ARBA00074044"/>
    </source>
</evidence>
<evidence type="ECO:0000313" key="12">
    <source>
        <dbReference type="EMBL" id="MRY59654.1"/>
    </source>
</evidence>
<dbReference type="EMBL" id="JAJCNI010000054">
    <property type="protein sequence ID" value="MCB6520357.1"/>
    <property type="molecule type" value="Genomic_DNA"/>
</dbReference>
<dbReference type="Proteomes" id="UP000095591">
    <property type="component" value="Unassembled WGS sequence"/>
</dbReference>
<evidence type="ECO:0000256" key="1">
    <source>
        <dbReference type="ARBA" id="ARBA00022737"/>
    </source>
</evidence>
<dbReference type="OrthoDB" id="1521973at2"/>
<dbReference type="AlphaFoldDB" id="A0A173QZE1"/>
<evidence type="ECO:0000313" key="13">
    <source>
        <dbReference type="EMBL" id="MSB73885.1"/>
    </source>
</evidence>
<dbReference type="Proteomes" id="UP000463337">
    <property type="component" value="Unassembled WGS sequence"/>
</dbReference>
<keyword evidence="2" id="KW-0547">Nucleotide-binding</keyword>
<evidence type="ECO:0000313" key="16">
    <source>
        <dbReference type="EMBL" id="WET64852.1"/>
    </source>
</evidence>
<dbReference type="PANTHER" id="PTHR42855">
    <property type="entry name" value="ABC TRANSPORTER ATP-BINDING SUBUNIT"/>
    <property type="match status" value="1"/>
</dbReference>
<dbReference type="GO" id="GO:0016740">
    <property type="term" value="F:transferase activity"/>
    <property type="evidence" value="ECO:0007669"/>
    <property type="project" value="UniProtKB-KW"/>
</dbReference>
<dbReference type="Pfam" id="PF00005">
    <property type="entry name" value="ABC_tran"/>
    <property type="match status" value="2"/>
</dbReference>
<dbReference type="Proteomes" id="UP000195950">
    <property type="component" value="Unassembled WGS sequence"/>
</dbReference>
<feature type="domain" description="ABC transporter" evidence="7">
    <location>
        <begin position="328"/>
        <end position="541"/>
    </location>
</feature>
<dbReference type="InterPro" id="IPR003439">
    <property type="entry name" value="ABC_transporter-like_ATP-bd"/>
</dbReference>
<dbReference type="EMBL" id="WKLT01000018">
    <property type="protein sequence ID" value="MRY59654.1"/>
    <property type="molecule type" value="Genomic_DNA"/>
</dbReference>
<evidence type="ECO:0000256" key="4">
    <source>
        <dbReference type="ARBA" id="ARBA00061551"/>
    </source>
</evidence>
<dbReference type="InterPro" id="IPR051309">
    <property type="entry name" value="ABCF_ATPase"/>
</dbReference>
<dbReference type="Proteomes" id="UP000441609">
    <property type="component" value="Unassembled WGS sequence"/>
</dbReference>
<reference evidence="10" key="7">
    <citation type="submission" date="2023-01" db="EMBL/GenBank/DDBJ databases">
        <title>Human gut microbiome strain richness.</title>
        <authorList>
            <person name="Chen-Liaw A."/>
        </authorList>
    </citation>
    <scope>NUCLEOTIDE SEQUENCE</scope>
    <source>
        <strain evidence="11">D35st1_E5_D35t1_190705</strain>
        <strain evidence="10">RTP21484st1_E5_RTP21484_190118</strain>
    </source>
</reference>
<dbReference type="InterPro" id="IPR027417">
    <property type="entry name" value="P-loop_NTPase"/>
</dbReference>
<evidence type="ECO:0000313" key="11">
    <source>
        <dbReference type="EMBL" id="MDB9139039.1"/>
    </source>
</evidence>
<evidence type="ECO:0000313" key="17">
    <source>
        <dbReference type="Proteomes" id="UP000095591"/>
    </source>
</evidence>
<dbReference type="EMBL" id="NFJX01000012">
    <property type="protein sequence ID" value="OUP17754.1"/>
    <property type="molecule type" value="Genomic_DNA"/>
</dbReference>
<evidence type="ECO:0000313" key="8">
    <source>
        <dbReference type="EMBL" id="CUM70896.1"/>
    </source>
</evidence>
<evidence type="ECO:0000313" key="21">
    <source>
        <dbReference type="Proteomes" id="UP000463337"/>
    </source>
</evidence>
<dbReference type="Proteomes" id="UP001198806">
    <property type="component" value="Unassembled WGS sequence"/>
</dbReference>
<dbReference type="Proteomes" id="UP000315827">
    <property type="component" value="Unassembled WGS sequence"/>
</dbReference>
<evidence type="ECO:0000313" key="19">
    <source>
        <dbReference type="Proteomes" id="UP000315827"/>
    </source>
</evidence>
<dbReference type="FunFam" id="3.40.50.300:FF:000011">
    <property type="entry name" value="Putative ABC transporter ATP-binding component"/>
    <property type="match status" value="1"/>
</dbReference>
<reference evidence="9" key="6">
    <citation type="submission" date="2021-10" db="EMBL/GenBank/DDBJ databases">
        <title>Collection of gut derived symbiotic bacterial strains cultured from healthy donors.</title>
        <authorList>
            <person name="Lin H."/>
            <person name="Littmann E."/>
            <person name="Kohout C."/>
            <person name="Pamer E.G."/>
        </authorList>
    </citation>
    <scope>NUCLEOTIDE SEQUENCE</scope>
    <source>
        <strain evidence="9">DFI.2.94</strain>
    </source>
</reference>
<feature type="domain" description="ABC transporter" evidence="7">
    <location>
        <begin position="2"/>
        <end position="260"/>
    </location>
</feature>
<dbReference type="EMBL" id="CYXP01000001">
    <property type="protein sequence ID" value="CUM70896.1"/>
    <property type="molecule type" value="Genomic_DNA"/>
</dbReference>
<organism evidence="8 17">
    <name type="scientific">Parabacteroides distasonis</name>
    <dbReference type="NCBI Taxonomy" id="823"/>
    <lineage>
        <taxon>Bacteria</taxon>
        <taxon>Pseudomonadati</taxon>
        <taxon>Bacteroidota</taxon>
        <taxon>Bacteroidia</taxon>
        <taxon>Bacteroidales</taxon>
        <taxon>Tannerellaceae</taxon>
        <taxon>Parabacteroides</taxon>
    </lineage>
</organism>
<sequence length="545" mass="62233">MISVDGLTVEFGGSALFSDVSFVINEKDRIALMGKNGAGKSTLLKILAGVREPSRGKVSAPKDTVIAYLPQHLMTEDGRTVFEETAQAFAHLHEMEAEIAELNKQLETRTDYESDGYMELIERVSTLSEKFYSIEEINYDADIEKTLLGLGFKREDFDRQTSEFSGGWRMRIELAKLLLKKPDVLLLDEPTNHLDIESIQWLEDFLIDNGQAVVVISHDRAFVDHITTRTIEVTMGRIYDYKVNYSQYLQLRKERREQQQKAYDEQQKMIAETREFIERFKGTYSKTLQVQSRVKMLEKLEILEVDEEDTSALRLKFPPSPRSGSYPVTIENVSKAYGDHTVFRNANLMIERGDKIAFVGKNGEGKSTLVKCIMKEIEHEGTLTLGHNVMIGYFAQNQASLLDENLTVFQTIDDVAQGDIRNKIKDLLGAFMFGGENSAKKVKVLSGGERTRLAMIKLLLEPVNLLILDEPTNHLDMKTKDILKQALLDFDGTLIVVSHDRDFLDGLVSKVYEFGNQKVTEHLEGIYEFMQRKKMENLRELERKN</sequence>
<keyword evidence="14" id="KW-0808">Transferase</keyword>
<comment type="similarity">
    <text evidence="4">Belongs to the ABC transporter superfamily. ABCF family. YbiT subfamily.</text>
</comment>
<dbReference type="InterPro" id="IPR032781">
    <property type="entry name" value="ABC_tran_Xtn"/>
</dbReference>
<name>A0A173QZE1_PARDI</name>
<dbReference type="PROSITE" id="PS00211">
    <property type="entry name" value="ABC_TRANSPORTER_1"/>
    <property type="match status" value="2"/>
</dbReference>
<dbReference type="EMBL" id="CP120353">
    <property type="protein sequence ID" value="WET64852.1"/>
    <property type="molecule type" value="Genomic_DNA"/>
</dbReference>
<dbReference type="InterPro" id="IPR003593">
    <property type="entry name" value="AAA+_ATPase"/>
</dbReference>
<gene>
    <name evidence="8" type="primary">yheS_1</name>
    <name evidence="14" type="ORF">B5F32_13875</name>
    <name evidence="8" type="ORF">ERS852429_00133</name>
    <name evidence="15" type="ORF">FSA05_23490</name>
    <name evidence="12" type="ORF">GKD59_17405</name>
    <name evidence="13" type="ORF">GKD70_11450</name>
    <name evidence="9" type="ORF">LI194_21485</name>
    <name evidence="16" type="ORF">P2T59_02435</name>
    <name evidence="10" type="ORF">PN599_12540</name>
    <name evidence="11" type="ORF">PN612_11015</name>
</gene>
<dbReference type="RefSeq" id="WP_005858166.1">
    <property type="nucleotide sequence ID" value="NZ_AP019729.1"/>
</dbReference>
<reference evidence="18" key="2">
    <citation type="submission" date="2017-04" db="EMBL/GenBank/DDBJ databases">
        <title>Function of individual gut microbiota members based on whole genome sequencing of pure cultures obtained from chicken caecum.</title>
        <authorList>
            <person name="Medvecky M."/>
            <person name="Cejkova D."/>
            <person name="Polansky O."/>
            <person name="Karasova D."/>
            <person name="Kubasova T."/>
            <person name="Cizek A."/>
            <person name="Rychlik I."/>
        </authorList>
    </citation>
    <scope>NUCLEOTIDE SEQUENCE [LARGE SCALE GENOMIC DNA]</scope>
    <source>
        <strain evidence="18">An199</strain>
    </source>
</reference>
<dbReference type="FunFam" id="3.40.50.300:FF:000070">
    <property type="entry name" value="Putative ABC transporter ATP-binding component"/>
    <property type="match status" value="1"/>
</dbReference>
<evidence type="ECO:0000256" key="2">
    <source>
        <dbReference type="ARBA" id="ARBA00022741"/>
    </source>
</evidence>
<evidence type="ECO:0000313" key="9">
    <source>
        <dbReference type="EMBL" id="MCB6520357.1"/>
    </source>
</evidence>
<reference evidence="8 17" key="1">
    <citation type="submission" date="2015-09" db="EMBL/GenBank/DDBJ databases">
        <authorList>
            <consortium name="Pathogen Informatics"/>
        </authorList>
    </citation>
    <scope>NUCLEOTIDE SEQUENCE [LARGE SCALE GENOMIC DNA]</scope>
    <source>
        <strain evidence="8 17">2789STDY5608872</strain>
    </source>
</reference>
<dbReference type="SUPFAM" id="SSF52540">
    <property type="entry name" value="P-loop containing nucleoside triphosphate hydrolases"/>
    <property type="match status" value="2"/>
</dbReference>
<feature type="coiled-coil region" evidence="6">
    <location>
        <begin position="85"/>
        <end position="112"/>
    </location>
</feature>
<dbReference type="GO" id="GO:0016887">
    <property type="term" value="F:ATP hydrolysis activity"/>
    <property type="evidence" value="ECO:0007669"/>
    <property type="project" value="InterPro"/>
</dbReference>
<keyword evidence="1" id="KW-0677">Repeat</keyword>
<dbReference type="PANTHER" id="PTHR42855:SF2">
    <property type="entry name" value="DRUG RESISTANCE ABC TRANSPORTER,ATP-BINDING PROTEIN"/>
    <property type="match status" value="1"/>
</dbReference>
<dbReference type="GeneID" id="93524666"/>
<keyword evidence="6" id="KW-0175">Coiled coil</keyword>
<reference evidence="14" key="3">
    <citation type="journal article" date="2018" name="BMC Genomics">
        <title>Whole genome sequencing and function prediction of 133 gut anaerobes isolated from chicken caecum in pure cultures.</title>
        <authorList>
            <person name="Medvecky M."/>
            <person name="Cejkova D."/>
            <person name="Polansky O."/>
            <person name="Karasova D."/>
            <person name="Kubasova T."/>
            <person name="Cizek A."/>
            <person name="Rychlik I."/>
        </authorList>
    </citation>
    <scope>NUCLEOTIDE SEQUENCE</scope>
    <source>
        <strain evidence="14">An199</strain>
    </source>
</reference>
<proteinExistence type="inferred from homology"/>
<dbReference type="InterPro" id="IPR017871">
    <property type="entry name" value="ABC_transporter-like_CS"/>
</dbReference>